<keyword evidence="4" id="KW-1185">Reference proteome</keyword>
<dbReference type="GO" id="GO:0030163">
    <property type="term" value="P:protein catabolic process"/>
    <property type="evidence" value="ECO:0007669"/>
    <property type="project" value="InterPro"/>
</dbReference>
<keyword evidence="1" id="KW-0378">Hydrolase</keyword>
<dbReference type="AlphaFoldDB" id="A0A3D9VBF8"/>
<organism evidence="3 4">
    <name type="scientific">Thermasporomyces composti</name>
    <dbReference type="NCBI Taxonomy" id="696763"/>
    <lineage>
        <taxon>Bacteria</taxon>
        <taxon>Bacillati</taxon>
        <taxon>Actinomycetota</taxon>
        <taxon>Actinomycetes</taxon>
        <taxon>Propionibacteriales</taxon>
        <taxon>Nocardioidaceae</taxon>
        <taxon>Thermasporomyces</taxon>
    </lineage>
</organism>
<dbReference type="SMART" id="SM00228">
    <property type="entry name" value="PDZ"/>
    <property type="match status" value="1"/>
</dbReference>
<dbReference type="Pfam" id="PF13180">
    <property type="entry name" value="PDZ_2"/>
    <property type="match status" value="1"/>
</dbReference>
<dbReference type="PROSITE" id="PS51786">
    <property type="entry name" value="LON_PROTEOLYTIC"/>
    <property type="match status" value="1"/>
</dbReference>
<feature type="domain" description="Lon proteolytic" evidence="2">
    <location>
        <begin position="233"/>
        <end position="331"/>
    </location>
</feature>
<feature type="active site" evidence="1">
    <location>
        <position position="238"/>
    </location>
</feature>
<dbReference type="Proteomes" id="UP000256485">
    <property type="component" value="Unassembled WGS sequence"/>
</dbReference>
<dbReference type="GO" id="GO:0004176">
    <property type="term" value="F:ATP-dependent peptidase activity"/>
    <property type="evidence" value="ECO:0007669"/>
    <property type="project" value="UniProtKB-UniRule"/>
</dbReference>
<dbReference type="EMBL" id="QTUC01000001">
    <property type="protein sequence ID" value="REF35494.1"/>
    <property type="molecule type" value="Genomic_DNA"/>
</dbReference>
<dbReference type="PANTHER" id="PTHR10046">
    <property type="entry name" value="ATP DEPENDENT LON PROTEASE FAMILY MEMBER"/>
    <property type="match status" value="1"/>
</dbReference>
<name>A0A3D9VBF8_THECX</name>
<evidence type="ECO:0000313" key="4">
    <source>
        <dbReference type="Proteomes" id="UP000256485"/>
    </source>
</evidence>
<comment type="catalytic activity">
    <reaction evidence="1">
        <text>Hydrolysis of proteins in presence of ATP.</text>
        <dbReference type="EC" id="3.4.21.53"/>
    </reaction>
</comment>
<keyword evidence="1" id="KW-0645">Protease</keyword>
<dbReference type="SUPFAM" id="SSF54211">
    <property type="entry name" value="Ribosomal protein S5 domain 2-like"/>
    <property type="match status" value="1"/>
</dbReference>
<comment type="similarity">
    <text evidence="1">Belongs to the peptidase S16 family.</text>
</comment>
<dbReference type="Gene3D" id="2.30.42.10">
    <property type="match status" value="1"/>
</dbReference>
<dbReference type="Pfam" id="PF05362">
    <property type="entry name" value="Lon_C"/>
    <property type="match status" value="1"/>
</dbReference>
<protein>
    <recommendedName>
        <fullName evidence="1">endopeptidase La</fullName>
        <ecNumber evidence="1">3.4.21.53</ecNumber>
    </recommendedName>
</protein>
<evidence type="ECO:0000256" key="1">
    <source>
        <dbReference type="PROSITE-ProRule" id="PRU01122"/>
    </source>
</evidence>
<keyword evidence="1" id="KW-0720">Serine protease</keyword>
<dbReference type="GO" id="GO:0005524">
    <property type="term" value="F:ATP binding"/>
    <property type="evidence" value="ECO:0007669"/>
    <property type="project" value="InterPro"/>
</dbReference>
<sequence length="344" mass="36429">MTLTAVLIVALVCVAWLVPVPYAAMSPGPTANVLGEAEDHKPIIEIDGHRVYKTSGRLDLTTVAVSSPDQKLDLVSVLKGWLDPETAIVPYDYLYPGDPTPQQVEQRNAEAMQTSQQTAIAAALRQAGERVTPVVQVQAVVEKTPAVGKLRAGDTIVAVDGTRVTDREQVVELVGRHRPGEQVRFSIRRDGEPREVTITTTRAPDDPDRAFVGITPHNGFEFPFEVTVNLGQEIGGPSAGAMFALAIFDKLTPGALTGGQHIAGTGTIEPDGTIGPIGGIQQKIIGAREEGATTFLVPAANCADAVSADVDGIRLVKVETLDGAVKALERLAKDRDAKVPACAR</sequence>
<dbReference type="InterPro" id="IPR014721">
    <property type="entry name" value="Ribsml_uS5_D2-typ_fold_subgr"/>
</dbReference>
<proteinExistence type="inferred from homology"/>
<dbReference type="EC" id="3.4.21.53" evidence="1"/>
<reference evidence="3 4" key="1">
    <citation type="submission" date="2018-08" db="EMBL/GenBank/DDBJ databases">
        <title>Sequencing the genomes of 1000 actinobacteria strains.</title>
        <authorList>
            <person name="Klenk H.-P."/>
        </authorList>
    </citation>
    <scope>NUCLEOTIDE SEQUENCE [LARGE SCALE GENOMIC DNA]</scope>
    <source>
        <strain evidence="3 4">DSM 22891</strain>
    </source>
</reference>
<dbReference type="GO" id="GO:0006508">
    <property type="term" value="P:proteolysis"/>
    <property type="evidence" value="ECO:0007669"/>
    <property type="project" value="UniProtKB-KW"/>
</dbReference>
<evidence type="ECO:0000259" key="2">
    <source>
        <dbReference type="PROSITE" id="PS51786"/>
    </source>
</evidence>
<dbReference type="InterPro" id="IPR027065">
    <property type="entry name" value="Lon_Prtase"/>
</dbReference>
<dbReference type="SUPFAM" id="SSF50156">
    <property type="entry name" value="PDZ domain-like"/>
    <property type="match status" value="1"/>
</dbReference>
<dbReference type="InterPro" id="IPR036034">
    <property type="entry name" value="PDZ_sf"/>
</dbReference>
<comment type="caution">
    <text evidence="3">The sequence shown here is derived from an EMBL/GenBank/DDBJ whole genome shotgun (WGS) entry which is preliminary data.</text>
</comment>
<feature type="active site" evidence="1">
    <location>
        <position position="283"/>
    </location>
</feature>
<evidence type="ECO:0000313" key="3">
    <source>
        <dbReference type="EMBL" id="REF35494.1"/>
    </source>
</evidence>
<dbReference type="InterPro" id="IPR008269">
    <property type="entry name" value="Lon_proteolytic"/>
</dbReference>
<gene>
    <name evidence="3" type="ORF">DFJ64_0875</name>
</gene>
<dbReference type="Gene3D" id="3.30.230.10">
    <property type="match status" value="1"/>
</dbReference>
<dbReference type="InterPro" id="IPR001478">
    <property type="entry name" value="PDZ"/>
</dbReference>
<dbReference type="GO" id="GO:0004252">
    <property type="term" value="F:serine-type endopeptidase activity"/>
    <property type="evidence" value="ECO:0007669"/>
    <property type="project" value="UniProtKB-UniRule"/>
</dbReference>
<accession>A0A3D9VBF8</accession>
<dbReference type="InterPro" id="IPR020568">
    <property type="entry name" value="Ribosomal_Su5_D2-typ_SF"/>
</dbReference>